<dbReference type="GO" id="GO:0005737">
    <property type="term" value="C:cytoplasm"/>
    <property type="evidence" value="ECO:0007669"/>
    <property type="project" value="UniProtKB-SubCell"/>
</dbReference>
<dbReference type="PANTHER" id="PTHR30592:SF1">
    <property type="entry name" value="SULFUR CARRIER PROTEIN FDHD"/>
    <property type="match status" value="1"/>
</dbReference>
<comment type="similarity">
    <text evidence="3">Belongs to the FdhD family.</text>
</comment>
<organism evidence="4 5">
    <name type="scientific">Syntrophothermus lipocalidus (strain DSM 12680 / TGB-C1)</name>
    <dbReference type="NCBI Taxonomy" id="643648"/>
    <lineage>
        <taxon>Bacteria</taxon>
        <taxon>Bacillati</taxon>
        <taxon>Bacillota</taxon>
        <taxon>Clostridia</taxon>
        <taxon>Eubacteriales</taxon>
        <taxon>Syntrophomonadaceae</taxon>
        <taxon>Syntrophothermus</taxon>
    </lineage>
</organism>
<dbReference type="Gene3D" id="3.10.20.10">
    <property type="match status" value="1"/>
</dbReference>
<dbReference type="Proteomes" id="UP000000378">
    <property type="component" value="Chromosome"/>
</dbReference>
<feature type="active site" description="Cysteine persulfide intermediate" evidence="3">
    <location>
        <position position="105"/>
    </location>
</feature>
<proteinExistence type="inferred from homology"/>
<evidence type="ECO:0000313" key="5">
    <source>
        <dbReference type="Proteomes" id="UP000000378"/>
    </source>
</evidence>
<dbReference type="NCBIfam" id="TIGR00129">
    <property type="entry name" value="fdhD_narQ"/>
    <property type="match status" value="1"/>
</dbReference>
<dbReference type="AlphaFoldDB" id="D7CJX7"/>
<evidence type="ECO:0000256" key="3">
    <source>
        <dbReference type="HAMAP-Rule" id="MF_00187"/>
    </source>
</evidence>
<dbReference type="EMBL" id="CP002048">
    <property type="protein sequence ID" value="ADI01091.1"/>
    <property type="molecule type" value="Genomic_DNA"/>
</dbReference>
<keyword evidence="2 3" id="KW-0501">Molybdenum cofactor biosynthesis</keyword>
<dbReference type="InterPro" id="IPR003786">
    <property type="entry name" value="FdhD"/>
</dbReference>
<dbReference type="Gene3D" id="3.40.140.10">
    <property type="entry name" value="Cytidine Deaminase, domain 2"/>
    <property type="match status" value="1"/>
</dbReference>
<dbReference type="GO" id="GO:0016783">
    <property type="term" value="F:sulfurtransferase activity"/>
    <property type="evidence" value="ECO:0007669"/>
    <property type="project" value="InterPro"/>
</dbReference>
<dbReference type="eggNOG" id="COG1526">
    <property type="taxonomic scope" value="Bacteria"/>
</dbReference>
<reference evidence="5" key="1">
    <citation type="journal article" date="2010" name="Stand. Genomic Sci.">
        <title>Complete genome sequence of Syntrophothermus lipocalidus type strain (TGB-C1T).</title>
        <authorList>
            <consortium name="US DOE Joint Genome Institute (JGI-PGF)"/>
            <person name="Djao O."/>
            <person name="Zhang X."/>
            <person name="Lucas S."/>
            <person name="Lapidus A."/>
            <person name="Glavina Del Rio T."/>
            <person name="Nolan M."/>
            <person name="Tice H."/>
            <person name="Cheng J."/>
            <person name="Han C."/>
            <person name="Tapia R."/>
            <person name="Goodwin L."/>
            <person name="Pitluck S."/>
            <person name="Liolios K."/>
            <person name="Ivanova N."/>
            <person name="Mavromatis K."/>
            <person name="Mikhailova N."/>
            <person name="Ovchinnikova G."/>
            <person name="Pati A."/>
            <person name="Brambilla E."/>
            <person name="Chen A."/>
            <person name="Palaniappan K."/>
            <person name="Land M."/>
            <person name="Hauser L."/>
            <person name="Chang Y."/>
            <person name="Jeffries C."/>
            <person name="Rohde M."/>
            <person name="Sikorski J."/>
            <person name="Spring S."/>
            <person name="Goker M."/>
            <person name="Detter J."/>
            <person name="Woyke T."/>
            <person name="Bristow J."/>
            <person name="Eisen J."/>
            <person name="Markowitz V."/>
            <person name="Hugenholtz P."/>
            <person name="Kyrpides N."/>
            <person name="Klenk H."/>
        </authorList>
    </citation>
    <scope>NUCLEOTIDE SEQUENCE [LARGE SCALE GENOMIC DNA]</scope>
    <source>
        <strain evidence="5">DSM 12680 / TGB-C1</strain>
    </source>
</reference>
<dbReference type="RefSeq" id="WP_013174493.1">
    <property type="nucleotide sequence ID" value="NC_014220.1"/>
</dbReference>
<dbReference type="HAMAP" id="MF_00187">
    <property type="entry name" value="FdhD"/>
    <property type="match status" value="1"/>
</dbReference>
<dbReference type="GO" id="GO:0097163">
    <property type="term" value="F:sulfur carrier activity"/>
    <property type="evidence" value="ECO:0007669"/>
    <property type="project" value="UniProtKB-UniRule"/>
</dbReference>
<dbReference type="OrthoDB" id="9782042at2"/>
<comment type="function">
    <text evidence="3">Required for formate dehydrogenase (FDH) activity. Acts as a sulfur carrier protein that transfers sulfur from IscS to the molybdenum cofactor prior to its insertion into FDH.</text>
</comment>
<feature type="binding site" evidence="3">
    <location>
        <begin position="244"/>
        <end position="249"/>
    </location>
    <ligand>
        <name>Mo-bis(molybdopterin guanine dinucleotide)</name>
        <dbReference type="ChEBI" id="CHEBI:60539"/>
    </ligand>
</feature>
<reference evidence="4 5" key="2">
    <citation type="journal article" date="2010" name="Stand. Genomic Sci.">
        <title>Complete genome sequence of Syntrophothermus lipocalidus type strain (TGB-C1).</title>
        <authorList>
            <person name="Djao O.D."/>
            <person name="Zhang X."/>
            <person name="Lucas S."/>
            <person name="Lapidus A."/>
            <person name="Del Rio T.G."/>
            <person name="Nolan M."/>
            <person name="Tice H."/>
            <person name="Cheng J.F."/>
            <person name="Han C."/>
            <person name="Tapia R."/>
            <person name="Goodwin L."/>
            <person name="Pitluck S."/>
            <person name="Liolios K."/>
            <person name="Ivanova N."/>
            <person name="Mavromatis K."/>
            <person name="Mikhailova N."/>
            <person name="Ovchinnikova G."/>
            <person name="Pati A."/>
            <person name="Brambilla E."/>
            <person name="Chen A."/>
            <person name="Palaniappan K."/>
            <person name="Land M."/>
            <person name="Hauser L."/>
            <person name="Chang Y.J."/>
            <person name="Jeffries C.D."/>
            <person name="Rohde M."/>
            <person name="Sikorski J."/>
            <person name="Spring S."/>
            <person name="Goker M."/>
            <person name="Detter J.C."/>
            <person name="Woyke T."/>
            <person name="Bristow J."/>
            <person name="Eisen J.A."/>
            <person name="Markowitz V."/>
            <person name="Hugenholtz P."/>
            <person name="Kyrpides N.C."/>
            <person name="Klenk H.P."/>
        </authorList>
    </citation>
    <scope>NUCLEOTIDE SEQUENCE [LARGE SCALE GENOMIC DNA]</scope>
    <source>
        <strain evidence="5">DSM 12680 / TGB-C1</strain>
    </source>
</reference>
<evidence type="ECO:0000313" key="4">
    <source>
        <dbReference type="EMBL" id="ADI01091.1"/>
    </source>
</evidence>
<name>D7CJX7_SYNLT</name>
<accession>D7CJX7</accession>
<dbReference type="STRING" id="643648.Slip_0305"/>
<dbReference type="Pfam" id="PF02634">
    <property type="entry name" value="FdhD-NarQ"/>
    <property type="match status" value="1"/>
</dbReference>
<evidence type="ECO:0000256" key="2">
    <source>
        <dbReference type="ARBA" id="ARBA00023150"/>
    </source>
</evidence>
<keyword evidence="5" id="KW-1185">Reference proteome</keyword>
<evidence type="ECO:0000256" key="1">
    <source>
        <dbReference type="ARBA" id="ARBA00022490"/>
    </source>
</evidence>
<dbReference type="InterPro" id="IPR016193">
    <property type="entry name" value="Cytidine_deaminase-like"/>
</dbReference>
<dbReference type="PIRSF" id="PIRSF015626">
    <property type="entry name" value="FdhD"/>
    <property type="match status" value="1"/>
</dbReference>
<dbReference type="GO" id="GO:0006777">
    <property type="term" value="P:Mo-molybdopterin cofactor biosynthetic process"/>
    <property type="evidence" value="ECO:0007669"/>
    <property type="project" value="UniProtKB-UniRule"/>
</dbReference>
<dbReference type="SUPFAM" id="SSF53927">
    <property type="entry name" value="Cytidine deaminase-like"/>
    <property type="match status" value="1"/>
</dbReference>
<dbReference type="PANTHER" id="PTHR30592">
    <property type="entry name" value="FORMATE DEHYDROGENASE"/>
    <property type="match status" value="1"/>
</dbReference>
<gene>
    <name evidence="3" type="primary">fdhD</name>
    <name evidence="4" type="ordered locus">Slip_0305</name>
</gene>
<sequence length="261" mass="29100">MAEVFDSRRILVYSDHQVVETEDPVVNEVPLTIMLNDSELATLLCSPYALEELVVGFLLSEGLVNGPDEVFSLQFRMEQGVAWVDTVNPVSRVDSFLRRNFASCCGKGRPALYFVNDRDQLKTVETDACFKAQHLLNLMAELDRQSENFHLTGGVHGAALADNNGIVVRYEDIGRHNALDRILGYVYLHSIYPTDKIVLLSGRIASEMLIKTVRMRVPVVVSRSAPTGLAVDLAEELGVTIVGFARGERMSIYSHPERIDF</sequence>
<dbReference type="KEGG" id="slp:Slip_0305"/>
<protein>
    <recommendedName>
        <fullName evidence="3">Sulfur carrier protein FdhD</fullName>
    </recommendedName>
</protein>
<comment type="subcellular location">
    <subcellularLocation>
        <location evidence="3">Cytoplasm</location>
    </subcellularLocation>
</comment>
<keyword evidence="1 3" id="KW-0963">Cytoplasm</keyword>
<dbReference type="HOGENOM" id="CLU_056887_4_1_9"/>